<keyword evidence="5" id="KW-0808">Transferase</keyword>
<keyword evidence="4" id="KW-0444">Lipid biosynthesis</keyword>
<feature type="compositionally biased region" description="Acidic residues" evidence="14">
    <location>
        <begin position="62"/>
        <end position="72"/>
    </location>
</feature>
<dbReference type="Proteomes" id="UP001652628">
    <property type="component" value="Chromosome X"/>
</dbReference>
<evidence type="ECO:0000313" key="17">
    <source>
        <dbReference type="RefSeq" id="XP_016937139.3"/>
    </source>
</evidence>
<evidence type="ECO:0000313" key="16">
    <source>
        <dbReference type="Proteomes" id="UP001652628"/>
    </source>
</evidence>
<dbReference type="PANTHER" id="PTHR23063">
    <property type="entry name" value="PHOSPHOLIPID ACYLTRANSFERASE"/>
    <property type="match status" value="1"/>
</dbReference>
<keyword evidence="10" id="KW-0594">Phospholipid biosynthesis</keyword>
<keyword evidence="9" id="KW-0472">Membrane</keyword>
<keyword evidence="12 17" id="KW-0012">Acyltransferase</keyword>
<comment type="pathway">
    <text evidence="2">Lipid metabolism.</text>
</comment>
<evidence type="ECO:0000256" key="12">
    <source>
        <dbReference type="ARBA" id="ARBA00023315"/>
    </source>
</evidence>
<evidence type="ECO:0000256" key="14">
    <source>
        <dbReference type="SAM" id="MobiDB-lite"/>
    </source>
</evidence>
<feature type="region of interest" description="Disordered" evidence="14">
    <location>
        <begin position="51"/>
        <end position="85"/>
    </location>
</feature>
<evidence type="ECO:0000256" key="3">
    <source>
        <dbReference type="ARBA" id="ARBA00008655"/>
    </source>
</evidence>
<gene>
    <name evidence="17" type="primary">LOC108015281</name>
</gene>
<dbReference type="InterPro" id="IPR045252">
    <property type="entry name" value="LPCAT1-like"/>
</dbReference>
<dbReference type="PANTHER" id="PTHR23063:SF2">
    <property type="entry name" value="GLYCEROL-3-PHOSPHATE ACYLTRANSFERASE 4, ISOFORM D-RELATED"/>
    <property type="match status" value="1"/>
</dbReference>
<dbReference type="Pfam" id="PF01553">
    <property type="entry name" value="Acyltransferase"/>
    <property type="match status" value="1"/>
</dbReference>
<evidence type="ECO:0000259" key="15">
    <source>
        <dbReference type="SMART" id="SM00563"/>
    </source>
</evidence>
<dbReference type="AlphaFoldDB" id="A0AB39ZJV8"/>
<dbReference type="GO" id="GO:0005783">
    <property type="term" value="C:endoplasmic reticulum"/>
    <property type="evidence" value="ECO:0007669"/>
    <property type="project" value="TreeGrafter"/>
</dbReference>
<dbReference type="SUPFAM" id="SSF69593">
    <property type="entry name" value="Glycerol-3-phosphate (1)-acyltransferase"/>
    <property type="match status" value="1"/>
</dbReference>
<evidence type="ECO:0000256" key="9">
    <source>
        <dbReference type="ARBA" id="ARBA00023136"/>
    </source>
</evidence>
<dbReference type="GO" id="GO:0016020">
    <property type="term" value="C:membrane"/>
    <property type="evidence" value="ECO:0007669"/>
    <property type="project" value="UniProtKB-SubCell"/>
</dbReference>
<dbReference type="CDD" id="cd07991">
    <property type="entry name" value="LPLAT_LPCAT1-like"/>
    <property type="match status" value="1"/>
</dbReference>
<comment type="similarity">
    <text evidence="3">Belongs to the 1-acyl-sn-glycerol-3-phosphate acyltransferase family.</text>
</comment>
<evidence type="ECO:0000256" key="10">
    <source>
        <dbReference type="ARBA" id="ARBA00023209"/>
    </source>
</evidence>
<evidence type="ECO:0000256" key="4">
    <source>
        <dbReference type="ARBA" id="ARBA00022516"/>
    </source>
</evidence>
<keyword evidence="11" id="KW-1208">Phospholipid metabolism</keyword>
<accession>A0AB39ZJV8</accession>
<keyword evidence="8" id="KW-0443">Lipid metabolism</keyword>
<dbReference type="RefSeq" id="XP_016937139.3">
    <property type="nucleotide sequence ID" value="XM_017081650.3"/>
</dbReference>
<evidence type="ECO:0000256" key="8">
    <source>
        <dbReference type="ARBA" id="ARBA00023098"/>
    </source>
</evidence>
<evidence type="ECO:0000256" key="11">
    <source>
        <dbReference type="ARBA" id="ARBA00023264"/>
    </source>
</evidence>
<comment type="pathway">
    <text evidence="13">Phospholipid metabolism.</text>
</comment>
<comment type="subcellular location">
    <subcellularLocation>
        <location evidence="1">Membrane</location>
    </subcellularLocation>
</comment>
<dbReference type="GO" id="GO:0004366">
    <property type="term" value="F:glycerol-3-phosphate O-acyltransferase activity"/>
    <property type="evidence" value="ECO:0007669"/>
    <property type="project" value="TreeGrafter"/>
</dbReference>
<keyword evidence="16" id="KW-1185">Reference proteome</keyword>
<evidence type="ECO:0000256" key="1">
    <source>
        <dbReference type="ARBA" id="ARBA00004370"/>
    </source>
</evidence>
<feature type="domain" description="Phospholipid/glycerol acyltransferase" evidence="15">
    <location>
        <begin position="233"/>
        <end position="344"/>
    </location>
</feature>
<keyword evidence="7" id="KW-1133">Transmembrane helix</keyword>
<proteinExistence type="inferred from homology"/>
<protein>
    <submittedName>
        <fullName evidence="17">Glycerol-3-phosphate acyltransferase 3</fullName>
    </submittedName>
</protein>
<evidence type="ECO:0000256" key="7">
    <source>
        <dbReference type="ARBA" id="ARBA00022989"/>
    </source>
</evidence>
<dbReference type="GO" id="GO:0019432">
    <property type="term" value="P:triglyceride biosynthetic process"/>
    <property type="evidence" value="ECO:0007669"/>
    <property type="project" value="TreeGrafter"/>
</dbReference>
<dbReference type="InterPro" id="IPR002123">
    <property type="entry name" value="Plipid/glycerol_acylTrfase"/>
</dbReference>
<evidence type="ECO:0000256" key="2">
    <source>
        <dbReference type="ARBA" id="ARBA00005189"/>
    </source>
</evidence>
<name>A0AB39ZJV8_DROSZ</name>
<evidence type="ECO:0000256" key="5">
    <source>
        <dbReference type="ARBA" id="ARBA00022679"/>
    </source>
</evidence>
<evidence type="ECO:0000256" key="13">
    <source>
        <dbReference type="ARBA" id="ARBA00025707"/>
    </source>
</evidence>
<keyword evidence="6" id="KW-0812">Transmembrane</keyword>
<dbReference type="GO" id="GO:0008654">
    <property type="term" value="P:phospholipid biosynthetic process"/>
    <property type="evidence" value="ECO:0007669"/>
    <property type="project" value="UniProtKB-KW"/>
</dbReference>
<dbReference type="GeneID" id="108015281"/>
<reference evidence="17" key="1">
    <citation type="submission" date="2025-08" db="UniProtKB">
        <authorList>
            <consortium name="RefSeq"/>
        </authorList>
    </citation>
    <scope>IDENTIFICATION</scope>
</reference>
<evidence type="ECO:0000256" key="6">
    <source>
        <dbReference type="ARBA" id="ARBA00022692"/>
    </source>
</evidence>
<sequence>MLMQVVILTVLVWISFVWLQCRYLEILELLFAWIAEQLAITRRRRAREERHRLGQGLQDQYAESDTDTDGDTDTNSQDQDKGDGAEMLLSPPIKNRLNVRVEQCCDLIAAGLGLVLEDDVTQRFVAAPSPAGEWNLLTRNLRQRKRYLNWRLRIVWLLGWLTRYGLLLPLRTSACWLCLFMISGITVLLSHLPDWHFKRQLVELVLRQCFRITAGCLPMIRRFHNTEYRPTKGICVCNHTSPLDVLVLMCDANYSLTGQVHTGILGVLQRSLSRVSSHMWFDRKELADREALALLLRLHCSSKDRPPVLLFPEGTCINNTAVMQFKKGSFAVSDIVYPVAIRYDRRFGEAFWDSTRYSMLRYMLMVVSSWCICCDVWYMAPLTRRIDESPVEFSNRVKAAIAAQANIDDLPWDGNLKRWSPVRDWQ</sequence>
<dbReference type="SMART" id="SM00563">
    <property type="entry name" value="PlsC"/>
    <property type="match status" value="1"/>
</dbReference>
<organism evidence="16 17">
    <name type="scientific">Drosophila suzukii</name>
    <name type="common">Spotted-wing drosophila fruit fly</name>
    <dbReference type="NCBI Taxonomy" id="28584"/>
    <lineage>
        <taxon>Eukaryota</taxon>
        <taxon>Metazoa</taxon>
        <taxon>Ecdysozoa</taxon>
        <taxon>Arthropoda</taxon>
        <taxon>Hexapoda</taxon>
        <taxon>Insecta</taxon>
        <taxon>Pterygota</taxon>
        <taxon>Neoptera</taxon>
        <taxon>Endopterygota</taxon>
        <taxon>Diptera</taxon>
        <taxon>Brachycera</taxon>
        <taxon>Muscomorpha</taxon>
        <taxon>Ephydroidea</taxon>
        <taxon>Drosophilidae</taxon>
        <taxon>Drosophila</taxon>
        <taxon>Sophophora</taxon>
    </lineage>
</organism>